<dbReference type="OrthoDB" id="641012at2"/>
<dbReference type="Pfam" id="PF20322">
    <property type="entry name" value="DUF6617"/>
    <property type="match status" value="1"/>
</dbReference>
<evidence type="ECO:0000313" key="1">
    <source>
        <dbReference type="EMBL" id="QEC66162.1"/>
    </source>
</evidence>
<accession>A0A5B8V4L8</accession>
<proteinExistence type="predicted"/>
<evidence type="ECO:0000313" key="2">
    <source>
        <dbReference type="Proteomes" id="UP000321533"/>
    </source>
</evidence>
<keyword evidence="2" id="KW-1185">Reference proteome</keyword>
<dbReference type="Proteomes" id="UP000321533">
    <property type="component" value="Chromosome"/>
</dbReference>
<dbReference type="AlphaFoldDB" id="A0A5B8V4L8"/>
<protein>
    <submittedName>
        <fullName evidence="1">Uncharacterized protein</fullName>
    </submittedName>
</protein>
<reference evidence="1 2" key="1">
    <citation type="journal article" date="2016" name="Int. J. Syst. Evol. Microbiol.">
        <title>Panacibacter ginsenosidivorans gen. nov., sp. nov., with ginsenoside converting activity isolated from soil of a ginseng field.</title>
        <authorList>
            <person name="Siddiqi M.Z."/>
            <person name="Muhammad Shafi S."/>
            <person name="Choi K.D."/>
            <person name="Im W.T."/>
        </authorList>
    </citation>
    <scope>NUCLEOTIDE SEQUENCE [LARGE SCALE GENOMIC DNA]</scope>
    <source>
        <strain evidence="1 2">Gsoil1550</strain>
    </source>
</reference>
<dbReference type="EMBL" id="CP042435">
    <property type="protein sequence ID" value="QEC66162.1"/>
    <property type="molecule type" value="Genomic_DNA"/>
</dbReference>
<name>A0A5B8V4L8_9BACT</name>
<organism evidence="1 2">
    <name type="scientific">Panacibacter ginsenosidivorans</name>
    <dbReference type="NCBI Taxonomy" id="1813871"/>
    <lineage>
        <taxon>Bacteria</taxon>
        <taxon>Pseudomonadati</taxon>
        <taxon>Bacteroidota</taxon>
        <taxon>Chitinophagia</taxon>
        <taxon>Chitinophagales</taxon>
        <taxon>Chitinophagaceae</taxon>
        <taxon>Panacibacter</taxon>
    </lineage>
</organism>
<gene>
    <name evidence="1" type="ORF">FRZ67_02135</name>
</gene>
<dbReference type="InterPro" id="IPR046725">
    <property type="entry name" value="DUF6617"/>
</dbReference>
<sequence>MELPVFDNIIFGTLQPWQVVNQNEQTFYDLLRTCKSDIPKTVQDLNKKLQCLLRDQPNLYKATTGNNSDPLPEPFYQIALPRHFNATTEFYSLLMQCTALQFMYELTNSIQQTTHDTEAYYIINSTLEKIKYLAAGAASELQRQTLTDTPNYQTANSLSADETVKRNTHFILYSAKQVTTRIFFEVQERFKSHVRAVETEEQFYLHTIKETAPAQTVLTPTLAYYSWQVEQLINSNDFSLDDAKSLLTQLYAFTQTDPQLKIIQTALENFIFSNLFEIQVDGNNVADFAKTETTNALFKEVKEDTEKLIARLDKGYKRLEVITAALDKITVVPEQDTQSALAKLHKWLQQQQAVLAAMLNEKFPVDTDEPETEEAKKAPKISFGFTGKEDKLKNVIIELCNKVELLNEDKTKPTELLSFLMNKDIKPGITPIYLNCETVQFRYIVDKLKNYFSNLTPTEIQKTECFYSKKANLIKAQNLYSNKIGAPKDQSTIDNIINQLQ</sequence>
<dbReference type="RefSeq" id="WP_147187962.1">
    <property type="nucleotide sequence ID" value="NZ_CP042435.1"/>
</dbReference>
<dbReference type="KEGG" id="pgin:FRZ67_02135"/>